<organism evidence="18 19">
    <name type="scientific">Candidatus Sungbacteria bacterium RIFCSPHIGHO2_02_FULL_52_23</name>
    <dbReference type="NCBI Taxonomy" id="1802274"/>
    <lineage>
        <taxon>Bacteria</taxon>
        <taxon>Candidatus Sungiibacteriota</taxon>
    </lineage>
</organism>
<keyword evidence="7 13" id="KW-0547">Nucleotide-binding</keyword>
<dbReference type="GO" id="GO:0071897">
    <property type="term" value="P:DNA biosynthetic process"/>
    <property type="evidence" value="ECO:0007669"/>
    <property type="project" value="UniProtKB-KW"/>
</dbReference>
<dbReference type="InterPro" id="IPR013344">
    <property type="entry name" value="RNR_NrdJ/NrdZ"/>
</dbReference>
<dbReference type="InterPro" id="IPR000788">
    <property type="entry name" value="RNR_lg_C"/>
</dbReference>
<keyword evidence="6 13" id="KW-0237">DNA synthesis</keyword>
<evidence type="ECO:0000259" key="17">
    <source>
        <dbReference type="Pfam" id="PF12637"/>
    </source>
</evidence>
<dbReference type="GO" id="GO:0000166">
    <property type="term" value="F:nucleotide binding"/>
    <property type="evidence" value="ECO:0007669"/>
    <property type="project" value="UniProtKB-KW"/>
</dbReference>
<evidence type="ECO:0000259" key="16">
    <source>
        <dbReference type="Pfam" id="PF08471"/>
    </source>
</evidence>
<evidence type="ECO:0000256" key="4">
    <source>
        <dbReference type="ARBA" id="ARBA00014409"/>
    </source>
</evidence>
<feature type="compositionally biased region" description="Polar residues" evidence="14">
    <location>
        <begin position="1"/>
        <end position="17"/>
    </location>
</feature>
<dbReference type="PRINTS" id="PR01183">
    <property type="entry name" value="RIBORDTASEM1"/>
</dbReference>
<evidence type="ECO:0000256" key="5">
    <source>
        <dbReference type="ARBA" id="ARBA00022628"/>
    </source>
</evidence>
<dbReference type="GO" id="GO:0050897">
    <property type="term" value="F:cobalt ion binding"/>
    <property type="evidence" value="ECO:0007669"/>
    <property type="project" value="InterPro"/>
</dbReference>
<evidence type="ECO:0000256" key="1">
    <source>
        <dbReference type="ARBA" id="ARBA00001922"/>
    </source>
</evidence>
<dbReference type="GO" id="GO:0031419">
    <property type="term" value="F:cobalamin binding"/>
    <property type="evidence" value="ECO:0007669"/>
    <property type="project" value="UniProtKB-KW"/>
</dbReference>
<evidence type="ECO:0000256" key="2">
    <source>
        <dbReference type="ARBA" id="ARBA00007405"/>
    </source>
</evidence>
<evidence type="ECO:0000256" key="13">
    <source>
        <dbReference type="RuleBase" id="RU364064"/>
    </source>
</evidence>
<evidence type="ECO:0000259" key="15">
    <source>
        <dbReference type="Pfam" id="PF02867"/>
    </source>
</evidence>
<dbReference type="SUPFAM" id="SSF51998">
    <property type="entry name" value="PFL-like glycyl radical enzymes"/>
    <property type="match status" value="1"/>
</dbReference>
<keyword evidence="8 13" id="KW-0560">Oxidoreductase</keyword>
<evidence type="ECO:0000256" key="6">
    <source>
        <dbReference type="ARBA" id="ARBA00022634"/>
    </source>
</evidence>
<proteinExistence type="inferred from homology"/>
<dbReference type="EC" id="1.17.4.1" evidence="3 13"/>
<dbReference type="EMBL" id="MHQM01000001">
    <property type="protein sequence ID" value="OHA04340.1"/>
    <property type="molecule type" value="Genomic_DNA"/>
</dbReference>
<comment type="caution">
    <text evidence="18">The sequence shown here is derived from an EMBL/GenBank/DDBJ whole genome shotgun (WGS) entry which is preliminary data.</text>
</comment>
<evidence type="ECO:0000256" key="12">
    <source>
        <dbReference type="ARBA" id="ARBA00047754"/>
    </source>
</evidence>
<dbReference type="InterPro" id="IPR013678">
    <property type="entry name" value="RNR_2_N"/>
</dbReference>
<gene>
    <name evidence="18" type="ORF">A3J58_03090</name>
</gene>
<evidence type="ECO:0000256" key="7">
    <source>
        <dbReference type="ARBA" id="ARBA00022741"/>
    </source>
</evidence>
<keyword evidence="10 13" id="KW-0170">Cobalt</keyword>
<dbReference type="Proteomes" id="UP000178510">
    <property type="component" value="Unassembled WGS sequence"/>
</dbReference>
<evidence type="ECO:0000256" key="3">
    <source>
        <dbReference type="ARBA" id="ARBA00012274"/>
    </source>
</evidence>
<evidence type="ECO:0000256" key="8">
    <source>
        <dbReference type="ARBA" id="ARBA00023002"/>
    </source>
</evidence>
<evidence type="ECO:0000256" key="9">
    <source>
        <dbReference type="ARBA" id="ARBA00023157"/>
    </source>
</evidence>
<comment type="similarity">
    <text evidence="2 13">Belongs to the ribonucleoside diphosphate reductase class-2 family.</text>
</comment>
<keyword evidence="5 13" id="KW-0846">Cobalamin</keyword>
<comment type="catalytic activity">
    <reaction evidence="12 13">
        <text>a 2'-deoxyribonucleoside 5'-diphosphate + [thioredoxin]-disulfide + H2O = a ribonucleoside 5'-diphosphate + [thioredoxin]-dithiol</text>
        <dbReference type="Rhea" id="RHEA:23252"/>
        <dbReference type="Rhea" id="RHEA-COMP:10698"/>
        <dbReference type="Rhea" id="RHEA-COMP:10700"/>
        <dbReference type="ChEBI" id="CHEBI:15377"/>
        <dbReference type="ChEBI" id="CHEBI:29950"/>
        <dbReference type="ChEBI" id="CHEBI:50058"/>
        <dbReference type="ChEBI" id="CHEBI:57930"/>
        <dbReference type="ChEBI" id="CHEBI:73316"/>
        <dbReference type="EC" id="1.17.4.1"/>
    </reaction>
</comment>
<dbReference type="PANTHER" id="PTHR43371">
    <property type="entry name" value="VITAMIN B12-DEPENDENT RIBONUCLEOTIDE REDUCTASE"/>
    <property type="match status" value="1"/>
</dbReference>
<protein>
    <recommendedName>
        <fullName evidence="4 13">Vitamin B12-dependent ribonucleotide reductase</fullName>
        <ecNumber evidence="3 13">1.17.4.1</ecNumber>
    </recommendedName>
</protein>
<evidence type="ECO:0000256" key="14">
    <source>
        <dbReference type="SAM" id="MobiDB-lite"/>
    </source>
</evidence>
<dbReference type="Pfam" id="PF02867">
    <property type="entry name" value="Ribonuc_red_lgC"/>
    <property type="match status" value="1"/>
</dbReference>
<dbReference type="Pfam" id="PF08471">
    <property type="entry name" value="Ribonuc_red_2_N"/>
    <property type="match status" value="1"/>
</dbReference>
<dbReference type="STRING" id="1802274.A3J58_03090"/>
<feature type="domain" description="Ribonucleotide reductase class II vitamin B12-dependent N-terminal" evidence="16">
    <location>
        <begin position="61"/>
        <end position="139"/>
    </location>
</feature>
<comment type="cofactor">
    <cofactor evidence="1 13">
        <name>adenosylcob(III)alamin</name>
        <dbReference type="ChEBI" id="CHEBI:18408"/>
    </cofactor>
</comment>
<dbReference type="Pfam" id="PF12637">
    <property type="entry name" value="TSCPD"/>
    <property type="match status" value="1"/>
</dbReference>
<dbReference type="InterPro" id="IPR024434">
    <property type="entry name" value="TSCPD_dom"/>
</dbReference>
<dbReference type="AlphaFoldDB" id="A0A1G2KYC0"/>
<dbReference type="InterPro" id="IPR050862">
    <property type="entry name" value="RdRp_reductase_class-2"/>
</dbReference>
<dbReference type="CDD" id="cd02888">
    <property type="entry name" value="RNR_II_dimer"/>
    <property type="match status" value="1"/>
</dbReference>
<keyword evidence="9" id="KW-1015">Disulfide bond</keyword>
<name>A0A1G2KYC0_9BACT</name>
<dbReference type="Gene3D" id="3.20.70.20">
    <property type="match status" value="1"/>
</dbReference>
<dbReference type="PANTHER" id="PTHR43371:SF1">
    <property type="entry name" value="RIBONUCLEOSIDE-DIPHOSPHATE REDUCTASE"/>
    <property type="match status" value="1"/>
</dbReference>
<evidence type="ECO:0000313" key="18">
    <source>
        <dbReference type="EMBL" id="OHA04340.1"/>
    </source>
</evidence>
<sequence>MAPKITSTADRVSTHTATPKAGSKKLPLKRVFSREGAHPFDQIAWRKIKVTVRGSGMNTTSEERELEFPEFWSDNAASIAGSKYFRGRIGSAERETSVRSMIERVAGNIKNWGMKSGYFDTKAEADLFHAELIHILLHQKAAFNSPVWFNVGVEEKPQCSACFILAVEDNMESILEWINTEGRIFKRGSGAGVNLSPLRSSGETLSAGGRSSGPVAFMRGADAVAGMIASGGSTRRAAKMVVMNVDHPDIMQFIRCKAEEEKKVRALIEAGYNMYDLNNPAWNSIQYQNANNSVRVTDEFMHAVEQDEKFTTRYVRAGTVAQEYRAREIMREIAEAAWESGDPGMQYDTTINRWHTASNTGRINASNPCSEYMHLDNSACNLASINLLQYLKKDGTFAVREFIHTVDVMILAQEILVGASSYPTEKIGQNAHDFRELGLGYANIGALLMASGIPYDSDEARHTAGAITALMCGEAYRYSAEIARRVGPYAGYAVNREPQLNVIEMHGHGMARVRKGMVFDTALYDAAATAWDNAFALAKKHGVRNSQVTVLAPTGTIALMMDCATTGIEPEFALVKNKKLVGGGTMKFVNTTVPQALEKLGYGAEERTAILAHMEATGTIEGAPHIKDEHLAVFDCAIKPAGGVRAISWQGHVKMVASAQQFISGAISKTFNMPAETTVEEIMEAYIMGWKLGLKAFAVYRDGSKAAQPLTVKGAAGAGAKKDAAKPVRRHLPLTRPSETHKFSIAGHEGFITYSAYDDATLAEVFISMSKQGSTLAGLLDNFAISVSVALQYGVPLKDMARRFSYSRFEPAGYTDNPEIQVATSITDYIFRYLALRFLSESDLDELGIKAPAKEVGAEAASAPAPTSAPATVEVVRASVKQTVEVRSEVRRVMYADSVCRACGGMLIQTGTCKTCVQCGTSNGGC</sequence>
<dbReference type="NCBIfam" id="NF005122">
    <property type="entry name" value="PRK06556.1"/>
    <property type="match status" value="1"/>
</dbReference>
<evidence type="ECO:0000256" key="11">
    <source>
        <dbReference type="ARBA" id="ARBA00025437"/>
    </source>
</evidence>
<dbReference type="NCBIfam" id="TIGR02504">
    <property type="entry name" value="NrdJ_Z"/>
    <property type="match status" value="1"/>
</dbReference>
<feature type="domain" description="Ribonucleotide reductase large subunit C-terminal" evidence="15">
    <location>
        <begin position="160"/>
        <end position="700"/>
    </location>
</feature>
<dbReference type="GO" id="GO:0004748">
    <property type="term" value="F:ribonucleoside-diphosphate reductase activity, thioredoxin disulfide as acceptor"/>
    <property type="evidence" value="ECO:0007669"/>
    <property type="project" value="UniProtKB-EC"/>
</dbReference>
<feature type="domain" description="TSCPD" evidence="17">
    <location>
        <begin position="740"/>
        <end position="835"/>
    </location>
</feature>
<accession>A0A1G2KYC0</accession>
<evidence type="ECO:0000313" key="19">
    <source>
        <dbReference type="Proteomes" id="UP000178510"/>
    </source>
</evidence>
<feature type="region of interest" description="Disordered" evidence="14">
    <location>
        <begin position="1"/>
        <end position="26"/>
    </location>
</feature>
<comment type="function">
    <text evidence="11 13">Catalyzes the reduction of ribonucleotides to deoxyribonucleotides. May function to provide a pool of deoxyribonucleotide precursors for DNA repair during oxygen limitation and/or for immediate growth after restoration of oxygen.</text>
</comment>
<evidence type="ECO:0000256" key="10">
    <source>
        <dbReference type="ARBA" id="ARBA00023285"/>
    </source>
</evidence>
<reference evidence="18 19" key="1">
    <citation type="journal article" date="2016" name="Nat. Commun.">
        <title>Thousands of microbial genomes shed light on interconnected biogeochemical processes in an aquifer system.</title>
        <authorList>
            <person name="Anantharaman K."/>
            <person name="Brown C.T."/>
            <person name="Hug L.A."/>
            <person name="Sharon I."/>
            <person name="Castelle C.J."/>
            <person name="Probst A.J."/>
            <person name="Thomas B.C."/>
            <person name="Singh A."/>
            <person name="Wilkins M.J."/>
            <person name="Karaoz U."/>
            <person name="Brodie E.L."/>
            <person name="Williams K.H."/>
            <person name="Hubbard S.S."/>
            <person name="Banfield J.F."/>
        </authorList>
    </citation>
    <scope>NUCLEOTIDE SEQUENCE [LARGE SCALE GENOMIC DNA]</scope>
</reference>